<feature type="compositionally biased region" description="Acidic residues" evidence="1">
    <location>
        <begin position="263"/>
        <end position="272"/>
    </location>
</feature>
<comment type="caution">
    <text evidence="2">The sequence shown here is derived from an EMBL/GenBank/DDBJ whole genome shotgun (WGS) entry which is preliminary data.</text>
</comment>
<sequence>MLSEENPLTVWCQESHQQRILKYIFRHKEVFYQPIRETNSKGLGNSMKSAVVLICILAVGAALPTYRSKRQLESYEETQSEEASNPPGCEEDSKKTVADDSNISTTEDNQSGASDTSNHGNLINGELGGHSIVTVHLTNSEHNITAAVSDITDPSSASSSSTEEDISSSSTLSSSEEDIESVSASSSMAHSSASVSTGESSESTPQFNGAFRNMHSAWLVVDSGVQNDPSAALSLTSHGKSSEEASSSSASSSSEESASNEDASGDGDEEDGNIPAVRKQNAAPQIPALAAMAVQTPGPAVRKANGMRRRTLEPFQQQGLFADQDYNLEVFSRILNISWERMKATIVVVCLLGAVFSNPILQINILDATVTPLRGDMLEEIVRQTHTIFQTDEPVRQTSTPQPLALSSSSSESSEESDESDPDSSPENTSEDTTSEESDGNLLEMRDPDWNGDMRDDSRGSEQNIPRKWIQLFKINLRSEEDTSEETEEAESSESDSDSEASDDSDDSDGPRSMLSLCADGPENAGCNSHESSVGGEDNRMAWQRI</sequence>
<evidence type="ECO:0000256" key="1">
    <source>
        <dbReference type="SAM" id="MobiDB-lite"/>
    </source>
</evidence>
<feature type="compositionally biased region" description="Acidic residues" evidence="1">
    <location>
        <begin position="482"/>
        <end position="508"/>
    </location>
</feature>
<feature type="compositionally biased region" description="Low complexity" evidence="1">
    <location>
        <begin position="181"/>
        <end position="204"/>
    </location>
</feature>
<feature type="region of interest" description="Disordered" evidence="1">
    <location>
        <begin position="230"/>
        <end position="274"/>
    </location>
</feature>
<protein>
    <submittedName>
        <fullName evidence="2">Uncharacterized protein</fullName>
    </submittedName>
</protein>
<gene>
    <name evidence="2" type="ORF">SKAU_G00037450</name>
</gene>
<organism evidence="2 3">
    <name type="scientific">Synaphobranchus kaupii</name>
    <name type="common">Kaup's arrowtooth eel</name>
    <dbReference type="NCBI Taxonomy" id="118154"/>
    <lineage>
        <taxon>Eukaryota</taxon>
        <taxon>Metazoa</taxon>
        <taxon>Chordata</taxon>
        <taxon>Craniata</taxon>
        <taxon>Vertebrata</taxon>
        <taxon>Euteleostomi</taxon>
        <taxon>Actinopterygii</taxon>
        <taxon>Neopterygii</taxon>
        <taxon>Teleostei</taxon>
        <taxon>Anguilliformes</taxon>
        <taxon>Synaphobranchidae</taxon>
        <taxon>Synaphobranchus</taxon>
    </lineage>
</organism>
<feature type="region of interest" description="Disordered" evidence="1">
    <location>
        <begin position="478"/>
        <end position="546"/>
    </location>
</feature>
<feature type="region of interest" description="Disordered" evidence="1">
    <location>
        <begin position="73"/>
        <end position="123"/>
    </location>
</feature>
<name>A0A9Q1GHE4_SYNKA</name>
<evidence type="ECO:0000313" key="2">
    <source>
        <dbReference type="EMBL" id="KAJ8382967.1"/>
    </source>
</evidence>
<reference evidence="2" key="1">
    <citation type="journal article" date="2023" name="Science">
        <title>Genome structures resolve the early diversification of teleost fishes.</title>
        <authorList>
            <person name="Parey E."/>
            <person name="Louis A."/>
            <person name="Montfort J."/>
            <person name="Bouchez O."/>
            <person name="Roques C."/>
            <person name="Iampietro C."/>
            <person name="Lluch J."/>
            <person name="Castinel A."/>
            <person name="Donnadieu C."/>
            <person name="Desvignes T."/>
            <person name="Floi Bucao C."/>
            <person name="Jouanno E."/>
            <person name="Wen M."/>
            <person name="Mejri S."/>
            <person name="Dirks R."/>
            <person name="Jansen H."/>
            <person name="Henkel C."/>
            <person name="Chen W.J."/>
            <person name="Zahm M."/>
            <person name="Cabau C."/>
            <person name="Klopp C."/>
            <person name="Thompson A.W."/>
            <person name="Robinson-Rechavi M."/>
            <person name="Braasch I."/>
            <person name="Lecointre G."/>
            <person name="Bobe J."/>
            <person name="Postlethwait J.H."/>
            <person name="Berthelot C."/>
            <person name="Roest Crollius H."/>
            <person name="Guiguen Y."/>
        </authorList>
    </citation>
    <scope>NUCLEOTIDE SEQUENCE</scope>
    <source>
        <strain evidence="2">WJC10195</strain>
    </source>
</reference>
<feature type="compositionally biased region" description="Acidic residues" evidence="1">
    <location>
        <begin position="413"/>
        <end position="439"/>
    </location>
</feature>
<feature type="region of interest" description="Disordered" evidence="1">
    <location>
        <begin position="389"/>
        <end position="464"/>
    </location>
</feature>
<dbReference type="Proteomes" id="UP001152622">
    <property type="component" value="Chromosome 1"/>
</dbReference>
<proteinExistence type="predicted"/>
<feature type="compositionally biased region" description="Polar residues" evidence="1">
    <location>
        <begin position="389"/>
        <end position="406"/>
    </location>
</feature>
<dbReference type="OrthoDB" id="10443233at2759"/>
<feature type="region of interest" description="Disordered" evidence="1">
    <location>
        <begin position="150"/>
        <end position="208"/>
    </location>
</feature>
<feature type="compositionally biased region" description="Polar residues" evidence="1">
    <location>
        <begin position="230"/>
        <end position="239"/>
    </location>
</feature>
<accession>A0A9Q1GHE4</accession>
<keyword evidence="3" id="KW-1185">Reference proteome</keyword>
<evidence type="ECO:0000313" key="3">
    <source>
        <dbReference type="Proteomes" id="UP001152622"/>
    </source>
</evidence>
<feature type="compositionally biased region" description="Polar residues" evidence="1">
    <location>
        <begin position="99"/>
        <end position="121"/>
    </location>
</feature>
<feature type="compositionally biased region" description="Low complexity" evidence="1">
    <location>
        <begin position="244"/>
        <end position="262"/>
    </location>
</feature>
<feature type="compositionally biased region" description="Low complexity" evidence="1">
    <location>
        <begin position="150"/>
        <end position="174"/>
    </location>
</feature>
<dbReference type="AlphaFoldDB" id="A0A9Q1GHE4"/>
<dbReference type="EMBL" id="JAINUF010000001">
    <property type="protein sequence ID" value="KAJ8382967.1"/>
    <property type="molecule type" value="Genomic_DNA"/>
</dbReference>
<feature type="compositionally biased region" description="Basic and acidic residues" evidence="1">
    <location>
        <begin position="444"/>
        <end position="460"/>
    </location>
</feature>